<keyword evidence="7" id="KW-0869">Chloride channel</keyword>
<evidence type="ECO:0000256" key="7">
    <source>
        <dbReference type="ARBA" id="ARBA00023173"/>
    </source>
</evidence>
<dbReference type="Proteomes" id="UP000593735">
    <property type="component" value="Chromosome"/>
</dbReference>
<dbReference type="AlphaFoldDB" id="A0A7S7MA36"/>
<dbReference type="InterPro" id="IPR050368">
    <property type="entry name" value="ClC-type_chloride_channel"/>
</dbReference>
<evidence type="ECO:0000256" key="8">
    <source>
        <dbReference type="ARBA" id="ARBA00023214"/>
    </source>
</evidence>
<dbReference type="PRINTS" id="PR00762">
    <property type="entry name" value="CLCHANNEL"/>
</dbReference>
<dbReference type="CDD" id="cd01031">
    <property type="entry name" value="EriC"/>
    <property type="match status" value="1"/>
</dbReference>
<dbReference type="Pfam" id="PF02080">
    <property type="entry name" value="TrkA_C"/>
    <property type="match status" value="1"/>
</dbReference>
<keyword evidence="3 10" id="KW-0812">Transmembrane</keyword>
<evidence type="ECO:0000256" key="5">
    <source>
        <dbReference type="ARBA" id="ARBA00023065"/>
    </source>
</evidence>
<dbReference type="SUPFAM" id="SSF81340">
    <property type="entry name" value="Clc chloride channel"/>
    <property type="match status" value="1"/>
</dbReference>
<dbReference type="Gene3D" id="3.30.70.1450">
    <property type="entry name" value="Regulator of K+ conductance, C-terminal domain"/>
    <property type="match status" value="1"/>
</dbReference>
<evidence type="ECO:0000313" key="12">
    <source>
        <dbReference type="EMBL" id="QOY61496.1"/>
    </source>
</evidence>
<keyword evidence="5" id="KW-0406">Ion transport</keyword>
<gene>
    <name evidence="12" type="ORF">INP52_04755</name>
</gene>
<dbReference type="GO" id="GO:0005254">
    <property type="term" value="F:chloride channel activity"/>
    <property type="evidence" value="ECO:0007669"/>
    <property type="project" value="UniProtKB-KW"/>
</dbReference>
<feature type="transmembrane region" description="Helical" evidence="10">
    <location>
        <begin position="28"/>
        <end position="49"/>
    </location>
</feature>
<comment type="subcellular location">
    <subcellularLocation>
        <location evidence="1">Membrane</location>
        <topology evidence="1">Multi-pass membrane protein</topology>
    </subcellularLocation>
</comment>
<organism evidence="12 13">
    <name type="scientific">Thermophilibacter immobilis</name>
    <dbReference type="NCBI Taxonomy" id="2779519"/>
    <lineage>
        <taxon>Bacteria</taxon>
        <taxon>Bacillati</taxon>
        <taxon>Actinomycetota</taxon>
        <taxon>Coriobacteriia</taxon>
        <taxon>Coriobacteriales</taxon>
        <taxon>Atopobiaceae</taxon>
        <taxon>Thermophilibacter</taxon>
    </lineage>
</organism>
<sequence>MAAGRITREHAPQHEVSRRLSRRFQVSLVGEGALVGLVAGALVTLYRLSLSGAERLLRGLTGAAAGSPLLMAAWFAVLVVILVVVSRLLLWEPFTSGSGIPQVDAEVIGRIDMPWHRVIPAKFAEGTLLALAGLSLGREGPSVQLGAMAGKALSRGLGRKRGEERLLVTCGAAAGMSAAFHAPLTGVLFALEEIHKQFSAPLIISVMCSAVASDFLVSQVLGVAPVLSLALVSDLPHIDYALVILLGVLCGALGAAHNRGMFACQQGFSRIGGHLPYSRLAVPFALSGVAAFAWPDLMCGGDAILEQILSPQALTIGAIAALLVGKYVFTTMSFSSGAPGGTLFPLVVMGALVGGLFSSLSTNLVGLSPAFFPNFVALGIAGLFAGVVRAPITAVVLVFELTGSFDALLAVSIVSILAYVTANLLRTDAFYDHLLAALLGTDPDDPQVSGLADGGEKVLRTVHVAAASHLEGKLVREVAWPDNVRVMTIERAGTEIVATGDTRLYALDELLFIVDADAAEDASLKLGLMCGTHLRE</sequence>
<feature type="transmembrane region" description="Helical" evidence="10">
    <location>
        <begin position="277"/>
        <end position="297"/>
    </location>
</feature>
<evidence type="ECO:0000256" key="10">
    <source>
        <dbReference type="SAM" id="Phobius"/>
    </source>
</evidence>
<keyword evidence="13" id="KW-1185">Reference proteome</keyword>
<dbReference type="KEGG" id="tio:INP52_04755"/>
<dbReference type="PANTHER" id="PTHR43427">
    <property type="entry name" value="CHLORIDE CHANNEL PROTEIN CLC-E"/>
    <property type="match status" value="1"/>
</dbReference>
<keyword evidence="8" id="KW-0868">Chloride</keyword>
<name>A0A7S7MA36_9ACTN</name>
<evidence type="ECO:0000256" key="4">
    <source>
        <dbReference type="ARBA" id="ARBA00022989"/>
    </source>
</evidence>
<evidence type="ECO:0000256" key="2">
    <source>
        <dbReference type="ARBA" id="ARBA00022448"/>
    </source>
</evidence>
<feature type="domain" description="RCK C-terminal" evidence="11">
    <location>
        <begin position="446"/>
        <end position="529"/>
    </location>
</feature>
<evidence type="ECO:0000256" key="1">
    <source>
        <dbReference type="ARBA" id="ARBA00004141"/>
    </source>
</evidence>
<dbReference type="InterPro" id="IPR014743">
    <property type="entry name" value="Cl-channel_core"/>
</dbReference>
<dbReference type="InterPro" id="IPR001807">
    <property type="entry name" value="ClC"/>
</dbReference>
<accession>A0A7S7MA36</accession>
<dbReference type="PROSITE" id="PS51202">
    <property type="entry name" value="RCK_C"/>
    <property type="match status" value="1"/>
</dbReference>
<keyword evidence="6 10" id="KW-0472">Membrane</keyword>
<keyword evidence="4 10" id="KW-1133">Transmembrane helix</keyword>
<dbReference type="PANTHER" id="PTHR43427:SF6">
    <property type="entry name" value="CHLORIDE CHANNEL PROTEIN CLC-E"/>
    <property type="match status" value="1"/>
</dbReference>
<evidence type="ECO:0000313" key="13">
    <source>
        <dbReference type="Proteomes" id="UP000593735"/>
    </source>
</evidence>
<dbReference type="Gene3D" id="1.10.3080.10">
    <property type="entry name" value="Clc chloride channel"/>
    <property type="match status" value="1"/>
</dbReference>
<feature type="transmembrane region" description="Helical" evidence="10">
    <location>
        <begin position="166"/>
        <end position="191"/>
    </location>
</feature>
<evidence type="ECO:0000256" key="3">
    <source>
        <dbReference type="ARBA" id="ARBA00022692"/>
    </source>
</evidence>
<evidence type="ECO:0000256" key="6">
    <source>
        <dbReference type="ARBA" id="ARBA00023136"/>
    </source>
</evidence>
<evidence type="ECO:0000256" key="9">
    <source>
        <dbReference type="ARBA" id="ARBA00023303"/>
    </source>
</evidence>
<dbReference type="InterPro" id="IPR036721">
    <property type="entry name" value="RCK_C_sf"/>
</dbReference>
<dbReference type="GO" id="GO:0006813">
    <property type="term" value="P:potassium ion transport"/>
    <property type="evidence" value="ECO:0007669"/>
    <property type="project" value="InterPro"/>
</dbReference>
<dbReference type="Pfam" id="PF00654">
    <property type="entry name" value="Voltage_CLC"/>
    <property type="match status" value="1"/>
</dbReference>
<dbReference type="SUPFAM" id="SSF116726">
    <property type="entry name" value="TrkA C-terminal domain-like"/>
    <property type="match status" value="1"/>
</dbReference>
<keyword evidence="2" id="KW-0813">Transport</keyword>
<dbReference type="GO" id="GO:0034707">
    <property type="term" value="C:chloride channel complex"/>
    <property type="evidence" value="ECO:0007669"/>
    <property type="project" value="UniProtKB-KW"/>
</dbReference>
<feature type="transmembrane region" description="Helical" evidence="10">
    <location>
        <begin position="69"/>
        <end position="90"/>
    </location>
</feature>
<feature type="transmembrane region" description="Helical" evidence="10">
    <location>
        <begin position="405"/>
        <end position="425"/>
    </location>
</feature>
<feature type="transmembrane region" description="Helical" evidence="10">
    <location>
        <begin position="238"/>
        <end position="257"/>
    </location>
</feature>
<evidence type="ECO:0000259" key="11">
    <source>
        <dbReference type="PROSITE" id="PS51202"/>
    </source>
</evidence>
<dbReference type="GO" id="GO:0008324">
    <property type="term" value="F:monoatomic cation transmembrane transporter activity"/>
    <property type="evidence" value="ECO:0007669"/>
    <property type="project" value="InterPro"/>
</dbReference>
<feature type="transmembrane region" description="Helical" evidence="10">
    <location>
        <begin position="309"/>
        <end position="329"/>
    </location>
</feature>
<protein>
    <submittedName>
        <fullName evidence="12">ClC family H(+)/Cl(-) exchange transporter</fullName>
    </submittedName>
</protein>
<keyword evidence="9" id="KW-0407">Ion channel</keyword>
<dbReference type="InterPro" id="IPR006037">
    <property type="entry name" value="RCK_C"/>
</dbReference>
<reference evidence="12 13" key="1">
    <citation type="submission" date="2020-10" db="EMBL/GenBank/DDBJ databases">
        <title>Olsenella immobilis sp.nov., isolated from the mud in a fermentation cellar used for the production of Chinese strong-flavoured liquor.</title>
        <authorList>
            <person name="Lu L."/>
        </authorList>
    </citation>
    <scope>NUCLEOTIDE SEQUENCE [LARGE SCALE GENOMIC DNA]</scope>
    <source>
        <strain evidence="12 13">LZLJ-2</strain>
    </source>
</reference>
<feature type="transmembrane region" description="Helical" evidence="10">
    <location>
        <begin position="341"/>
        <end position="360"/>
    </location>
</feature>
<dbReference type="EMBL" id="CP063767">
    <property type="protein sequence ID" value="QOY61496.1"/>
    <property type="molecule type" value="Genomic_DNA"/>
</dbReference>
<feature type="transmembrane region" description="Helical" evidence="10">
    <location>
        <begin position="372"/>
        <end position="399"/>
    </location>
</feature>
<proteinExistence type="predicted"/>